<evidence type="ECO:0000256" key="4">
    <source>
        <dbReference type="ARBA" id="ARBA00022827"/>
    </source>
</evidence>
<reference evidence="8" key="2">
    <citation type="submission" date="2020-09" db="EMBL/GenBank/DDBJ databases">
        <authorList>
            <person name="Sun Q."/>
            <person name="Ohkuma M."/>
        </authorList>
    </citation>
    <scope>NUCLEOTIDE SEQUENCE</scope>
    <source>
        <strain evidence="8">JCM 3276</strain>
    </source>
</reference>
<dbReference type="SUPFAM" id="SSF51905">
    <property type="entry name" value="FAD/NAD(P)-binding domain"/>
    <property type="match status" value="1"/>
</dbReference>
<dbReference type="PRINTS" id="PR00411">
    <property type="entry name" value="PNDRDTASEI"/>
</dbReference>
<evidence type="ECO:0000313" key="9">
    <source>
        <dbReference type="Proteomes" id="UP000660680"/>
    </source>
</evidence>
<dbReference type="InterPro" id="IPR020946">
    <property type="entry name" value="Flavin_mOase-like"/>
</dbReference>
<evidence type="ECO:0000256" key="7">
    <source>
        <dbReference type="ARBA" id="ARBA00023033"/>
    </source>
</evidence>
<dbReference type="InterPro" id="IPR051820">
    <property type="entry name" value="FAD-binding_MO"/>
</dbReference>
<dbReference type="GO" id="GO:0050661">
    <property type="term" value="F:NADP binding"/>
    <property type="evidence" value="ECO:0007669"/>
    <property type="project" value="InterPro"/>
</dbReference>
<sequence length="479" mass="52822">MEHVDVLIVGAGLSGVGAACQLRERVPGASIAIVESRGAIGGTWDLFRYPGVRSDSDMFTLGYSFRPWRAAAVLADGSSIREYIRETAREYGVDRLVRFNHRVTAAAWDSDTARWTVTLDRGGETVEMTCGFLFSCTGYYRYDEGHTPDFPGREDFAGPVVHPQHWPQDLDWTGKRVAVIGSGATAVTLVPALAEKAEHVTMVQRSPSYVVSLGSRDPLADFLRKVLPDRVAHPAVRWKNALAATALFRFSRWRPDVIRRLIRWDAKRRLPEGYPVDVHFRPRYDPWDQRMCFVPDADLFRVIGSGRASVVTDAVTGFTPTGLALESGATVDADIVVTATGLSVLPFGGIQLTVDGTKIDFGDTVAYKGMMLSGVPNLAVAIGYTNASWTLKCDLVAAYVCRLLNHMRANGLRRVMPLAPDPSLPTEPFIDLKANYVLRALDQLPRQGPTTPWRLHQNYPKDVVLLRHGPVDDAGVEFA</sequence>
<evidence type="ECO:0000313" key="8">
    <source>
        <dbReference type="EMBL" id="GGS56319.1"/>
    </source>
</evidence>
<dbReference type="Pfam" id="PF00743">
    <property type="entry name" value="FMO-like"/>
    <property type="match status" value="1"/>
</dbReference>
<keyword evidence="5" id="KW-0521">NADP</keyword>
<evidence type="ECO:0000256" key="5">
    <source>
        <dbReference type="ARBA" id="ARBA00022857"/>
    </source>
</evidence>
<dbReference type="EMBL" id="BMRB01000008">
    <property type="protein sequence ID" value="GGS56319.1"/>
    <property type="molecule type" value="Genomic_DNA"/>
</dbReference>
<dbReference type="Pfam" id="PF13450">
    <property type="entry name" value="NAD_binding_8"/>
    <property type="match status" value="1"/>
</dbReference>
<dbReference type="FunFam" id="3.50.50.60:FF:000228">
    <property type="entry name" value="FAD-containing monooxygenase EthA"/>
    <property type="match status" value="1"/>
</dbReference>
<dbReference type="GO" id="GO:0004499">
    <property type="term" value="F:N,N-dimethylaniline monooxygenase activity"/>
    <property type="evidence" value="ECO:0007669"/>
    <property type="project" value="InterPro"/>
</dbReference>
<dbReference type="PANTHER" id="PTHR43872:SF1">
    <property type="entry name" value="MONOOXYGENASE, PUTATIVE (AFU_ORTHOLOGUE AFUA_8G02570)-RELATED"/>
    <property type="match status" value="1"/>
</dbReference>
<comment type="cofactor">
    <cofactor evidence="1">
        <name>FAD</name>
        <dbReference type="ChEBI" id="CHEBI:57692"/>
    </cofactor>
</comment>
<gene>
    <name evidence="8" type="ORF">GCM10010171_59110</name>
</gene>
<keyword evidence="3" id="KW-0285">Flavoprotein</keyword>
<dbReference type="GO" id="GO:0050660">
    <property type="term" value="F:flavin adenine dinucleotide binding"/>
    <property type="evidence" value="ECO:0007669"/>
    <property type="project" value="InterPro"/>
</dbReference>
<keyword evidence="6" id="KW-0560">Oxidoreductase</keyword>
<keyword evidence="4" id="KW-0274">FAD</keyword>
<keyword evidence="9" id="KW-1185">Reference proteome</keyword>
<comment type="similarity">
    <text evidence="2">Belongs to the FAD-binding monooxygenase family.</text>
</comment>
<evidence type="ECO:0000256" key="2">
    <source>
        <dbReference type="ARBA" id="ARBA00010139"/>
    </source>
</evidence>
<accession>A0A918GRK4</accession>
<dbReference type="Proteomes" id="UP000660680">
    <property type="component" value="Unassembled WGS sequence"/>
</dbReference>
<dbReference type="InterPro" id="IPR036188">
    <property type="entry name" value="FAD/NAD-bd_sf"/>
</dbReference>
<dbReference type="AlphaFoldDB" id="A0A918GRK4"/>
<protein>
    <submittedName>
        <fullName evidence="8">Flavin-binding monooxygenase</fullName>
    </submittedName>
</protein>
<evidence type="ECO:0000256" key="3">
    <source>
        <dbReference type="ARBA" id="ARBA00022630"/>
    </source>
</evidence>
<dbReference type="Gene3D" id="3.50.50.60">
    <property type="entry name" value="FAD/NAD(P)-binding domain"/>
    <property type="match status" value="3"/>
</dbReference>
<evidence type="ECO:0000256" key="1">
    <source>
        <dbReference type="ARBA" id="ARBA00001974"/>
    </source>
</evidence>
<comment type="caution">
    <text evidence="8">The sequence shown here is derived from an EMBL/GenBank/DDBJ whole genome shotgun (WGS) entry which is preliminary data.</text>
</comment>
<name>A0A918GRK4_9PSEU</name>
<proteinExistence type="inferred from homology"/>
<evidence type="ECO:0000256" key="6">
    <source>
        <dbReference type="ARBA" id="ARBA00023002"/>
    </source>
</evidence>
<dbReference type="RefSeq" id="WP_189213887.1">
    <property type="nucleotide sequence ID" value="NZ_BMRB01000008.1"/>
</dbReference>
<dbReference type="PANTHER" id="PTHR43872">
    <property type="entry name" value="MONOOXYGENASE, PUTATIVE (AFU_ORTHOLOGUE AFUA_8G02570)-RELATED"/>
    <property type="match status" value="1"/>
</dbReference>
<keyword evidence="7 8" id="KW-0503">Monooxygenase</keyword>
<organism evidence="8 9">
    <name type="scientific">Actinokineospora fastidiosa</name>
    <dbReference type="NCBI Taxonomy" id="1816"/>
    <lineage>
        <taxon>Bacteria</taxon>
        <taxon>Bacillati</taxon>
        <taxon>Actinomycetota</taxon>
        <taxon>Actinomycetes</taxon>
        <taxon>Pseudonocardiales</taxon>
        <taxon>Pseudonocardiaceae</taxon>
        <taxon>Actinokineospora</taxon>
    </lineage>
</organism>
<reference evidence="8" key="1">
    <citation type="journal article" date="2014" name="Int. J. Syst. Evol. Microbiol.">
        <title>Complete genome sequence of Corynebacterium casei LMG S-19264T (=DSM 44701T), isolated from a smear-ripened cheese.</title>
        <authorList>
            <consortium name="US DOE Joint Genome Institute (JGI-PGF)"/>
            <person name="Walter F."/>
            <person name="Albersmeier A."/>
            <person name="Kalinowski J."/>
            <person name="Ruckert C."/>
        </authorList>
    </citation>
    <scope>NUCLEOTIDE SEQUENCE</scope>
    <source>
        <strain evidence="8">JCM 3276</strain>
    </source>
</reference>